<evidence type="ECO:0000256" key="1">
    <source>
        <dbReference type="SAM" id="MobiDB-lite"/>
    </source>
</evidence>
<sequence>MPKLAVPRLPRPTLKSPAFPKPTLLAPTLPNPALNVDPPATWLWKKPARLVPMLYAPETLAGVPIPVFSRPDTVSPRFARPDCMLP</sequence>
<feature type="region of interest" description="Disordered" evidence="1">
    <location>
        <begin position="1"/>
        <end position="21"/>
    </location>
</feature>
<dbReference type="EMBL" id="LR589092">
    <property type="protein sequence ID" value="VTO99215.1"/>
    <property type="molecule type" value="Genomic_DNA"/>
</dbReference>
<dbReference type="AlphaFoldDB" id="A0A653ER19"/>
<reference evidence="2" key="1">
    <citation type="submission" date="2019-05" db="EMBL/GenBank/DDBJ databases">
        <authorList>
            <person name="Naeem R."/>
            <person name="Antony C."/>
            <person name="Guan Q."/>
        </authorList>
    </citation>
    <scope>NUCLEOTIDE SEQUENCE</scope>
    <source>
        <strain evidence="2">2</strain>
    </source>
</reference>
<gene>
    <name evidence="2" type="ORF">BIN_B_02945</name>
</gene>
<accession>A0A653ER19</accession>
<protein>
    <submittedName>
        <fullName evidence="2">Uncharacterized protein</fullName>
    </submittedName>
</protein>
<evidence type="ECO:0000313" key="2">
    <source>
        <dbReference type="EMBL" id="VTO99215.1"/>
    </source>
</evidence>
<proteinExistence type="predicted"/>
<name>A0A653ER19_9MYCO</name>
<organism evidence="2">
    <name type="scientific">Mycobacterium riyadhense</name>
    <dbReference type="NCBI Taxonomy" id="486698"/>
    <lineage>
        <taxon>Bacteria</taxon>
        <taxon>Bacillati</taxon>
        <taxon>Actinomycetota</taxon>
        <taxon>Actinomycetes</taxon>
        <taxon>Mycobacteriales</taxon>
        <taxon>Mycobacteriaceae</taxon>
        <taxon>Mycobacterium</taxon>
    </lineage>
</organism>